<proteinExistence type="predicted"/>
<keyword evidence="3" id="KW-1185">Reference proteome</keyword>
<dbReference type="EMBL" id="FXSZ01000001">
    <property type="protein sequence ID" value="SMO36024.1"/>
    <property type="molecule type" value="Genomic_DNA"/>
</dbReference>
<organism evidence="2 3">
    <name type="scientific">Solitalea koreensis</name>
    <dbReference type="NCBI Taxonomy" id="543615"/>
    <lineage>
        <taxon>Bacteria</taxon>
        <taxon>Pseudomonadati</taxon>
        <taxon>Bacteroidota</taxon>
        <taxon>Sphingobacteriia</taxon>
        <taxon>Sphingobacteriales</taxon>
        <taxon>Sphingobacteriaceae</taxon>
        <taxon>Solitalea</taxon>
    </lineage>
</organism>
<sequence>MNSLIVILCMMVLISCKKTEVPEQGYFNPIPIDTVKITPVTLEKYDYLATNADELISALDKAKPGEVVFIDKNAQIDLSNSNTISLRRGVKLYSSRGVDESLGGLVYSNNPNKTMFSIIGDNVRISGVRIQGPHGSTTNINPDYYVGIQVTAELALIDNCEIFGWPYAAVKFRNTHSGHISACYLHHNQNNGLGYGVVLERGYALIDYNYFDYNRHAIAGDGRAGTSYDAAYNTILSHGTAHSFDMHGSEGDNQGIGGTAININNNTFYMRNFKAITIRATPEKELIIKDNRFVHPNEQSAISILSSGNFGSEMISDNTFNIPPKEIIIQLHTEVNN</sequence>
<dbReference type="OrthoDB" id="1165066at2"/>
<name>A0A521AMF7_9SPHI</name>
<protein>
    <submittedName>
        <fullName evidence="2">Right handed beta helix region</fullName>
    </submittedName>
</protein>
<accession>A0A521AMF7</accession>
<dbReference type="InterPro" id="IPR011050">
    <property type="entry name" value="Pectin_lyase_fold/virulence"/>
</dbReference>
<feature type="domain" description="Right handed beta helix" evidence="1">
    <location>
        <begin position="147"/>
        <end position="309"/>
    </location>
</feature>
<dbReference type="AlphaFoldDB" id="A0A521AMF7"/>
<reference evidence="2 3" key="1">
    <citation type="submission" date="2017-05" db="EMBL/GenBank/DDBJ databases">
        <authorList>
            <person name="Varghese N."/>
            <person name="Submissions S."/>
        </authorList>
    </citation>
    <scope>NUCLEOTIDE SEQUENCE [LARGE SCALE GENOMIC DNA]</scope>
    <source>
        <strain evidence="2 3">DSM 21342</strain>
    </source>
</reference>
<gene>
    <name evidence="2" type="ORF">SAMN06265350_101268</name>
</gene>
<evidence type="ECO:0000313" key="3">
    <source>
        <dbReference type="Proteomes" id="UP000315971"/>
    </source>
</evidence>
<dbReference type="InterPro" id="IPR039448">
    <property type="entry name" value="Beta_helix"/>
</dbReference>
<evidence type="ECO:0000313" key="2">
    <source>
        <dbReference type="EMBL" id="SMO36024.1"/>
    </source>
</evidence>
<dbReference type="Pfam" id="PF13229">
    <property type="entry name" value="Beta_helix"/>
    <property type="match status" value="1"/>
</dbReference>
<dbReference type="Proteomes" id="UP000315971">
    <property type="component" value="Unassembled WGS sequence"/>
</dbReference>
<evidence type="ECO:0000259" key="1">
    <source>
        <dbReference type="Pfam" id="PF13229"/>
    </source>
</evidence>
<dbReference type="SUPFAM" id="SSF51126">
    <property type="entry name" value="Pectin lyase-like"/>
    <property type="match status" value="1"/>
</dbReference>